<evidence type="ECO:0000313" key="2">
    <source>
        <dbReference type="EMBL" id="HIQ65186.1"/>
    </source>
</evidence>
<gene>
    <name evidence="2" type="ORF">IAC85_05555</name>
</gene>
<dbReference type="Proteomes" id="UP000886725">
    <property type="component" value="Unassembled WGS sequence"/>
</dbReference>
<evidence type="ECO:0000256" key="1">
    <source>
        <dbReference type="SAM" id="Phobius"/>
    </source>
</evidence>
<name>A0A9D0YZQ8_9FIRM</name>
<dbReference type="AlphaFoldDB" id="A0A9D0YZQ8"/>
<feature type="transmembrane region" description="Helical" evidence="1">
    <location>
        <begin position="282"/>
        <end position="309"/>
    </location>
</feature>
<keyword evidence="1" id="KW-0472">Membrane</keyword>
<dbReference type="EMBL" id="DVFU01000107">
    <property type="protein sequence ID" value="HIQ65186.1"/>
    <property type="molecule type" value="Genomic_DNA"/>
</dbReference>
<feature type="transmembrane region" description="Helical" evidence="1">
    <location>
        <begin position="253"/>
        <end position="276"/>
    </location>
</feature>
<sequence length="326" mass="36811">MTEDAIAAHRIYVTVPDGDEEVYKKIRNLPNVDAFLNEYEVYIRAQIEEQPLEFYSVPSNMDFAGAEIQNLQAGQMIASNYLELTIDGKTIKGQQLIGKKVTISVGGEEACEVEIVGIVDATNFSLSNNAAFLSHDDMLTIGDVQESLLDEFTTIQGVYVVMTNDAKNVDSIREQAEELGAMTHTPITVDYEGLAKIYQSIFTQLVIGAFLYLFVRLSYLYIYFLKEKKNIMIFLMNGYRYGQISSIYSIKNVISSLITIVLAFIFYWIGVAIFIWTHPYDIAMGFMPTLPILIFGIMFILEVVINFVLTKIFLLASRGYKVSDVK</sequence>
<evidence type="ECO:0000313" key="3">
    <source>
        <dbReference type="Proteomes" id="UP000886725"/>
    </source>
</evidence>
<proteinExistence type="predicted"/>
<organism evidence="2 3">
    <name type="scientific">Candidatus Faecenecus gallistercoris</name>
    <dbReference type="NCBI Taxonomy" id="2840793"/>
    <lineage>
        <taxon>Bacteria</taxon>
        <taxon>Bacillati</taxon>
        <taxon>Bacillota</taxon>
        <taxon>Bacillota incertae sedis</taxon>
        <taxon>Candidatus Faecenecus</taxon>
    </lineage>
</organism>
<accession>A0A9D0YZQ8</accession>
<reference evidence="2" key="1">
    <citation type="submission" date="2020-10" db="EMBL/GenBank/DDBJ databases">
        <authorList>
            <person name="Gilroy R."/>
        </authorList>
    </citation>
    <scope>NUCLEOTIDE SEQUENCE</scope>
    <source>
        <strain evidence="2">CHK165-10780</strain>
    </source>
</reference>
<keyword evidence="1" id="KW-0812">Transmembrane</keyword>
<protein>
    <submittedName>
        <fullName evidence="2">Uncharacterized protein</fullName>
    </submittedName>
</protein>
<keyword evidence="1" id="KW-1133">Transmembrane helix</keyword>
<feature type="transmembrane region" description="Helical" evidence="1">
    <location>
        <begin position="201"/>
        <end position="224"/>
    </location>
</feature>
<comment type="caution">
    <text evidence="2">The sequence shown here is derived from an EMBL/GenBank/DDBJ whole genome shotgun (WGS) entry which is preliminary data.</text>
</comment>
<reference evidence="2" key="2">
    <citation type="journal article" date="2021" name="PeerJ">
        <title>Extensive microbial diversity within the chicken gut microbiome revealed by metagenomics and culture.</title>
        <authorList>
            <person name="Gilroy R."/>
            <person name="Ravi A."/>
            <person name="Getino M."/>
            <person name="Pursley I."/>
            <person name="Horton D.L."/>
            <person name="Alikhan N.F."/>
            <person name="Baker D."/>
            <person name="Gharbi K."/>
            <person name="Hall N."/>
            <person name="Watson M."/>
            <person name="Adriaenssens E.M."/>
            <person name="Foster-Nyarko E."/>
            <person name="Jarju S."/>
            <person name="Secka A."/>
            <person name="Antonio M."/>
            <person name="Oren A."/>
            <person name="Chaudhuri R.R."/>
            <person name="La Ragione R."/>
            <person name="Hildebrand F."/>
            <person name="Pallen M.J."/>
        </authorList>
    </citation>
    <scope>NUCLEOTIDE SEQUENCE</scope>
    <source>
        <strain evidence="2">CHK165-10780</strain>
    </source>
</reference>